<dbReference type="HOGENOM" id="CLU_1673468_0_0_1"/>
<feature type="non-terminal residue" evidence="1">
    <location>
        <position position="155"/>
    </location>
</feature>
<dbReference type="AlphaFoldDB" id="A0A0C9VMX9"/>
<evidence type="ECO:0000313" key="2">
    <source>
        <dbReference type="Proteomes" id="UP000053820"/>
    </source>
</evidence>
<dbReference type="EMBL" id="KN839900">
    <property type="protein sequence ID" value="KIJ59020.1"/>
    <property type="molecule type" value="Genomic_DNA"/>
</dbReference>
<protein>
    <recommendedName>
        <fullName evidence="3">RNase H type-1 domain-containing protein</fullName>
    </recommendedName>
</protein>
<gene>
    <name evidence="1" type="ORF">HYDPIDRAFT_75178</name>
</gene>
<feature type="non-terminal residue" evidence="1">
    <location>
        <position position="1"/>
    </location>
</feature>
<proteinExistence type="predicted"/>
<accession>A0A0C9VMX9</accession>
<organism evidence="1 2">
    <name type="scientific">Hydnomerulius pinastri MD-312</name>
    <dbReference type="NCBI Taxonomy" id="994086"/>
    <lineage>
        <taxon>Eukaryota</taxon>
        <taxon>Fungi</taxon>
        <taxon>Dikarya</taxon>
        <taxon>Basidiomycota</taxon>
        <taxon>Agaricomycotina</taxon>
        <taxon>Agaricomycetes</taxon>
        <taxon>Agaricomycetidae</taxon>
        <taxon>Boletales</taxon>
        <taxon>Boletales incertae sedis</taxon>
        <taxon>Leucogyrophana</taxon>
    </lineage>
</organism>
<evidence type="ECO:0000313" key="1">
    <source>
        <dbReference type="EMBL" id="KIJ59020.1"/>
    </source>
</evidence>
<reference evidence="1 2" key="1">
    <citation type="submission" date="2014-04" db="EMBL/GenBank/DDBJ databases">
        <title>Evolutionary Origins and Diversification of the Mycorrhizal Mutualists.</title>
        <authorList>
            <consortium name="DOE Joint Genome Institute"/>
            <consortium name="Mycorrhizal Genomics Consortium"/>
            <person name="Kohler A."/>
            <person name="Kuo A."/>
            <person name="Nagy L.G."/>
            <person name="Floudas D."/>
            <person name="Copeland A."/>
            <person name="Barry K.W."/>
            <person name="Cichocki N."/>
            <person name="Veneault-Fourrey C."/>
            <person name="LaButti K."/>
            <person name="Lindquist E.A."/>
            <person name="Lipzen A."/>
            <person name="Lundell T."/>
            <person name="Morin E."/>
            <person name="Murat C."/>
            <person name="Riley R."/>
            <person name="Ohm R."/>
            <person name="Sun H."/>
            <person name="Tunlid A."/>
            <person name="Henrissat B."/>
            <person name="Grigoriev I.V."/>
            <person name="Hibbett D.S."/>
            <person name="Martin F."/>
        </authorList>
    </citation>
    <scope>NUCLEOTIDE SEQUENCE [LARGE SCALE GENOMIC DNA]</scope>
    <source>
        <strain evidence="1 2">MD-312</strain>
    </source>
</reference>
<sequence length="155" mass="17302">QLVRTAARRFVKRHHSSLHFLYRAYELDPATIETIVHSRRSPTATLPYATSIAPDRKAVIAEHNRQSEEIRVYSDGSGQDGKIGTAAVLYRGARTPPVGLTLAAKLIATERDATFPLSIYVDNQAAIKSGEVFTTRPGHYIMDKLCRMITKIHKD</sequence>
<evidence type="ECO:0008006" key="3">
    <source>
        <dbReference type="Google" id="ProtNLM"/>
    </source>
</evidence>
<dbReference type="Proteomes" id="UP000053820">
    <property type="component" value="Unassembled WGS sequence"/>
</dbReference>
<name>A0A0C9VMX9_9AGAM</name>
<dbReference type="OrthoDB" id="3265515at2759"/>
<keyword evidence="2" id="KW-1185">Reference proteome</keyword>